<feature type="transmembrane region" description="Helical" evidence="9">
    <location>
        <begin position="347"/>
        <end position="366"/>
    </location>
</feature>
<feature type="transmembrane region" description="Helical" evidence="9">
    <location>
        <begin position="487"/>
        <end position="505"/>
    </location>
</feature>
<feature type="transmembrane region" description="Helical" evidence="9">
    <location>
        <begin position="181"/>
        <end position="203"/>
    </location>
</feature>
<feature type="transmembrane region" description="Helical" evidence="9">
    <location>
        <begin position="283"/>
        <end position="302"/>
    </location>
</feature>
<dbReference type="OrthoDB" id="7375466at2"/>
<comment type="subcellular location">
    <subcellularLocation>
        <location evidence="1">Cell membrane</location>
        <topology evidence="1">Multi-pass membrane protein</topology>
    </subcellularLocation>
</comment>
<evidence type="ECO:0000256" key="7">
    <source>
        <dbReference type="ARBA" id="ARBA00023136"/>
    </source>
</evidence>
<dbReference type="CDD" id="cd17502">
    <property type="entry name" value="MFS_Azr1_MDR_like"/>
    <property type="match status" value="1"/>
</dbReference>
<dbReference type="InterPro" id="IPR036390">
    <property type="entry name" value="WH_DNA-bd_sf"/>
</dbReference>
<dbReference type="GO" id="GO:0005886">
    <property type="term" value="C:plasma membrane"/>
    <property type="evidence" value="ECO:0007669"/>
    <property type="project" value="UniProtKB-SubCell"/>
</dbReference>
<feature type="region of interest" description="Disordered" evidence="8">
    <location>
        <begin position="1"/>
        <end position="20"/>
    </location>
</feature>
<dbReference type="PANTHER" id="PTHR23501">
    <property type="entry name" value="MAJOR FACILITATOR SUPERFAMILY"/>
    <property type="match status" value="1"/>
</dbReference>
<evidence type="ECO:0000256" key="4">
    <source>
        <dbReference type="ARBA" id="ARBA00022475"/>
    </source>
</evidence>
<feature type="transmembrane region" description="Helical" evidence="9">
    <location>
        <begin position="378"/>
        <end position="401"/>
    </location>
</feature>
<evidence type="ECO:0000259" key="10">
    <source>
        <dbReference type="PROSITE" id="PS50850"/>
    </source>
</evidence>
<reference evidence="11 12" key="1">
    <citation type="submission" date="2015-05" db="EMBL/GenBank/DDBJ databases">
        <title>Draft Genome assembly of Streptomyces showdoensis.</title>
        <authorList>
            <person name="Thapa K.K."/>
            <person name="Metsa-Ketela M."/>
        </authorList>
    </citation>
    <scope>NUCLEOTIDE SEQUENCE [LARGE SCALE GENOMIC DNA]</scope>
    <source>
        <strain evidence="11 12">ATCC 15227</strain>
    </source>
</reference>
<feature type="transmembrane region" description="Helical" evidence="9">
    <location>
        <begin position="118"/>
        <end position="139"/>
    </location>
</feature>
<feature type="compositionally biased region" description="Basic and acidic residues" evidence="8">
    <location>
        <begin position="669"/>
        <end position="685"/>
    </location>
</feature>
<evidence type="ECO:0000256" key="2">
    <source>
        <dbReference type="ARBA" id="ARBA00007520"/>
    </source>
</evidence>
<feature type="transmembrane region" description="Helical" evidence="9">
    <location>
        <begin position="215"/>
        <end position="239"/>
    </location>
</feature>
<dbReference type="FunFam" id="1.20.1720.10:FF:000004">
    <property type="entry name" value="EmrB/QacA family drug resistance transporter"/>
    <property type="match status" value="1"/>
</dbReference>
<dbReference type="NCBIfam" id="TIGR00711">
    <property type="entry name" value="efflux_EmrB"/>
    <property type="match status" value="1"/>
</dbReference>
<dbReference type="Gene3D" id="1.10.10.10">
    <property type="entry name" value="Winged helix-like DNA-binding domain superfamily/Winged helix DNA-binding domain"/>
    <property type="match status" value="1"/>
</dbReference>
<evidence type="ECO:0000256" key="6">
    <source>
        <dbReference type="ARBA" id="ARBA00022989"/>
    </source>
</evidence>
<dbReference type="SUPFAM" id="SSF103473">
    <property type="entry name" value="MFS general substrate transporter"/>
    <property type="match status" value="1"/>
</dbReference>
<evidence type="ECO:0000256" key="9">
    <source>
        <dbReference type="SAM" id="Phobius"/>
    </source>
</evidence>
<feature type="transmembrane region" description="Helical" evidence="9">
    <location>
        <begin position="322"/>
        <end position="340"/>
    </location>
</feature>
<dbReference type="SUPFAM" id="SSF46785">
    <property type="entry name" value="Winged helix' DNA-binding domain"/>
    <property type="match status" value="1"/>
</dbReference>
<accession>A0A2P2GTT3</accession>
<feature type="transmembrane region" description="Helical" evidence="9">
    <location>
        <begin position="413"/>
        <end position="432"/>
    </location>
</feature>
<dbReference type="InterPro" id="IPR036259">
    <property type="entry name" value="MFS_trans_sf"/>
</dbReference>
<dbReference type="InterPro" id="IPR020846">
    <property type="entry name" value="MFS_dom"/>
</dbReference>
<dbReference type="InterPro" id="IPR011701">
    <property type="entry name" value="MFS"/>
</dbReference>
<dbReference type="InterPro" id="IPR036388">
    <property type="entry name" value="WH-like_DNA-bd_sf"/>
</dbReference>
<dbReference type="AlphaFoldDB" id="A0A2P2GTT3"/>
<evidence type="ECO:0000256" key="3">
    <source>
        <dbReference type="ARBA" id="ARBA00022448"/>
    </source>
</evidence>
<organism evidence="11 12">
    <name type="scientific">Streptomyces showdoensis</name>
    <dbReference type="NCBI Taxonomy" id="68268"/>
    <lineage>
        <taxon>Bacteria</taxon>
        <taxon>Bacillati</taxon>
        <taxon>Actinomycetota</taxon>
        <taxon>Actinomycetes</taxon>
        <taxon>Kitasatosporales</taxon>
        <taxon>Streptomycetaceae</taxon>
        <taxon>Streptomyces</taxon>
    </lineage>
</organism>
<dbReference type="GO" id="GO:0022857">
    <property type="term" value="F:transmembrane transporter activity"/>
    <property type="evidence" value="ECO:0007669"/>
    <property type="project" value="InterPro"/>
</dbReference>
<dbReference type="InterPro" id="IPR004638">
    <property type="entry name" value="EmrB-like"/>
</dbReference>
<dbReference type="Proteomes" id="UP000265325">
    <property type="component" value="Unassembled WGS sequence"/>
</dbReference>
<feature type="transmembrane region" description="Helical" evidence="9">
    <location>
        <begin position="151"/>
        <end position="169"/>
    </location>
</feature>
<dbReference type="PROSITE" id="PS50850">
    <property type="entry name" value="MFS"/>
    <property type="match status" value="1"/>
</dbReference>
<keyword evidence="7 9" id="KW-0472">Membrane</keyword>
<comment type="similarity">
    <text evidence="2">Belongs to the major facilitator superfamily. TCR/Tet family.</text>
</comment>
<comment type="caution">
    <text evidence="11">The sequence shown here is derived from an EMBL/GenBank/DDBJ whole genome shotgun (WGS) entry which is preliminary data.</text>
</comment>
<keyword evidence="5 9" id="KW-0812">Transmembrane</keyword>
<dbReference type="PANTHER" id="PTHR23501:SF197">
    <property type="entry name" value="COMD"/>
    <property type="match status" value="1"/>
</dbReference>
<keyword evidence="4" id="KW-1003">Cell membrane</keyword>
<dbReference type="PRINTS" id="PR01036">
    <property type="entry name" value="TCRTETB"/>
</dbReference>
<gene>
    <name evidence="11" type="ORF">VO63_05555</name>
</gene>
<keyword evidence="6 9" id="KW-1133">Transmembrane helix</keyword>
<proteinExistence type="inferred from homology"/>
<evidence type="ECO:0000313" key="12">
    <source>
        <dbReference type="Proteomes" id="UP000265325"/>
    </source>
</evidence>
<feature type="transmembrane region" description="Helical" evidence="9">
    <location>
        <begin position="62"/>
        <end position="81"/>
    </location>
</feature>
<dbReference type="RefSeq" id="WP_046906408.1">
    <property type="nucleotide sequence ID" value="NZ_BAAAXG010000026.1"/>
</dbReference>
<evidence type="ECO:0000256" key="5">
    <source>
        <dbReference type="ARBA" id="ARBA00022692"/>
    </source>
</evidence>
<keyword evidence="12" id="KW-1185">Reference proteome</keyword>
<feature type="domain" description="Major facilitator superfamily (MFS) profile" evidence="10">
    <location>
        <begin position="28"/>
        <end position="510"/>
    </location>
</feature>
<sequence>MAQEVRAPRAGDGPAPGEGQSHRTVMVAIGALLLGMLLAALDQTIVSTALPTIVSELGGMEHLSWVVTAYMLASTAATPLWGKLGDQYGRKKLFQSAIVLFLIGSALCGLAQNMPQLIAFRAVQGLGGGGLMVLSMAIVGDLVSPRERGRYQGLFGAVFGATSVLGPLLGGLFTEHLSWRWVFYINLPIGIVALFVIAAVLHIPVGGTRHTIDYLGTFLIASVATCLVLVASLGGTTWAWGSPQIIGLAVLGAVLLVWFVYVEGRAAEPVLPLKLFRIRTFSLVSVISFIVGFAMFGAMTYLPTFLQVVQGVSPTMSGVHMLPMVFGMLLTSTGSGQIVSRTGRWKVFPLAGTAVTALGLLLLHRLTETSSTWEMSVYFFVFGAGLGLVMQVLVLVVQNAVSYQDLGVATSGATFFRSIGASFGVAIFGTIFTNRLTDKLAAALAGQQLPPGAGAGQIAADPRAIEALPPELRPSVLHAYATAITDVFLYAAPVVLVGFVVACFLKEDRLRGSVTAPDASQTVASNPVERSSHDECARALSLLGSRAGRKQIYEKITARAGLDLLPAASWLLLRVRRHGTVEPSLLADTTPVPLRAITEAARQLEERELVAREGVQLVLTEDGALTAVRLAKAREDSLSELLGDWWGPDRPTDLVQLVEELTAELGGSDGERPRSPEPPGDHHHP</sequence>
<feature type="transmembrane region" description="Helical" evidence="9">
    <location>
        <begin position="245"/>
        <end position="262"/>
    </location>
</feature>
<evidence type="ECO:0000256" key="8">
    <source>
        <dbReference type="SAM" id="MobiDB-lite"/>
    </source>
</evidence>
<feature type="region of interest" description="Disordered" evidence="8">
    <location>
        <begin position="662"/>
        <end position="685"/>
    </location>
</feature>
<dbReference type="Pfam" id="PF07690">
    <property type="entry name" value="MFS_1"/>
    <property type="match status" value="1"/>
</dbReference>
<keyword evidence="3" id="KW-0813">Transport</keyword>
<dbReference type="Gene3D" id="1.20.1720.10">
    <property type="entry name" value="Multidrug resistance protein D"/>
    <property type="match status" value="1"/>
</dbReference>
<dbReference type="EMBL" id="LAQS01000006">
    <property type="protein sequence ID" value="KKZ74907.1"/>
    <property type="molecule type" value="Genomic_DNA"/>
</dbReference>
<protein>
    <submittedName>
        <fullName evidence="11">DSBA oxidoreductase</fullName>
    </submittedName>
</protein>
<name>A0A2P2GTT3_STREW</name>
<evidence type="ECO:0000256" key="1">
    <source>
        <dbReference type="ARBA" id="ARBA00004651"/>
    </source>
</evidence>
<feature type="transmembrane region" description="Helical" evidence="9">
    <location>
        <begin position="25"/>
        <end position="50"/>
    </location>
</feature>
<dbReference type="Gene3D" id="1.20.1250.20">
    <property type="entry name" value="MFS general substrate transporter like domains"/>
    <property type="match status" value="1"/>
</dbReference>
<evidence type="ECO:0000313" key="11">
    <source>
        <dbReference type="EMBL" id="KKZ74907.1"/>
    </source>
</evidence>
<feature type="transmembrane region" description="Helical" evidence="9">
    <location>
        <begin position="93"/>
        <end position="112"/>
    </location>
</feature>